<dbReference type="EC" id="2.1.1.-" evidence="3"/>
<dbReference type="GO" id="GO:0008757">
    <property type="term" value="F:S-adenosylmethionine-dependent methyltransferase activity"/>
    <property type="evidence" value="ECO:0007669"/>
    <property type="project" value="InterPro"/>
</dbReference>
<feature type="domain" description="Methyltransferase type 11" evidence="1">
    <location>
        <begin position="234"/>
        <end position="317"/>
    </location>
</feature>
<evidence type="ECO:0000259" key="2">
    <source>
        <dbReference type="Pfam" id="PF08543"/>
    </source>
</evidence>
<dbReference type="InterPro" id="IPR029056">
    <property type="entry name" value="Ribokinase-like"/>
</dbReference>
<gene>
    <name evidence="3" type="ORF">FLSS-8_0027</name>
</gene>
<dbReference type="SUPFAM" id="SSF53335">
    <property type="entry name" value="S-adenosyl-L-methionine-dependent methyltransferases"/>
    <property type="match status" value="1"/>
</dbReference>
<dbReference type="Pfam" id="PF08241">
    <property type="entry name" value="Methyltransf_11"/>
    <property type="match status" value="1"/>
</dbReference>
<dbReference type="AlphaFoldDB" id="M1Q1E5"/>
<dbReference type="GO" id="GO:0008972">
    <property type="term" value="F:phosphomethylpyrimidine kinase activity"/>
    <property type="evidence" value="ECO:0007669"/>
    <property type="project" value="TreeGrafter"/>
</dbReference>
<dbReference type="Pfam" id="PF08543">
    <property type="entry name" value="Phos_pyr_kin"/>
    <property type="match status" value="1"/>
</dbReference>
<dbReference type="Gene3D" id="3.40.1190.20">
    <property type="match status" value="1"/>
</dbReference>
<dbReference type="InterPro" id="IPR029063">
    <property type="entry name" value="SAM-dependent_MTases_sf"/>
</dbReference>
<keyword evidence="3" id="KW-0808">Transferase</keyword>
<dbReference type="GO" id="GO:0032259">
    <property type="term" value="P:methylation"/>
    <property type="evidence" value="ECO:0007669"/>
    <property type="project" value="UniProtKB-KW"/>
</dbReference>
<dbReference type="EMBL" id="JX684080">
    <property type="protein sequence ID" value="AGF93057.1"/>
    <property type="molecule type" value="Genomic_DNA"/>
</dbReference>
<dbReference type="CDD" id="cd02440">
    <property type="entry name" value="AdoMet_MTases"/>
    <property type="match status" value="1"/>
</dbReference>
<evidence type="ECO:0000313" key="3">
    <source>
        <dbReference type="EMBL" id="AGF93057.1"/>
    </source>
</evidence>
<sequence>MEEFTFDALKVGMVPDKEIAINILDNIKKQDECKLVLDPVLNDANCSESTKKYLIDKMLPMSFIVILDVKEAEIISRNDIKDQEDVESAADFIHNMGPDFIFIRSSELTEDSSDILFDGESFHEYEGYEYTKEIKEETDSTFSGAITASISKDIDIDRSLDIALDYVRRAIISSYNRSEIGKTHLDHSIEPLKVSAFEEEAADFDSWFENNKNVFESEFKAEKKLMINPENAVSIGVGSGLFASRLGIKHGVEPASGMAELAREKGIEVMKGKAEDLPIKDKEYETVLMSTVLSYVDDPQKAVNEAYRILKSGGHMIASFLPKEGSYTMMYDLAIMKGRHDPEISPEYPYPLKFIKGSNWLSTEKVTDLLKNAGFSDFKYVQTLTKHPKYTNEEVEEPIKGYKKGDYVVIRGEKP</sequence>
<proteinExistence type="predicted"/>
<feature type="domain" description="Pyridoxamine kinase/Phosphomethylpyrimidine kinase" evidence="2">
    <location>
        <begin position="2"/>
        <end position="182"/>
    </location>
</feature>
<accession>M1Q1E5</accession>
<dbReference type="GO" id="GO:0008902">
    <property type="term" value="F:hydroxymethylpyrimidine kinase activity"/>
    <property type="evidence" value="ECO:0007669"/>
    <property type="project" value="TreeGrafter"/>
</dbReference>
<dbReference type="InterPro" id="IPR013749">
    <property type="entry name" value="PM/HMP-P_kinase-1"/>
</dbReference>
<dbReference type="GO" id="GO:0009228">
    <property type="term" value="P:thiamine biosynthetic process"/>
    <property type="evidence" value="ECO:0007669"/>
    <property type="project" value="TreeGrafter"/>
</dbReference>
<protein>
    <submittedName>
        <fullName evidence="3">Methyltransferase type 11</fullName>
        <ecNumber evidence="3">2.1.1.-</ecNumber>
    </submittedName>
</protein>
<reference evidence="3" key="1">
    <citation type="journal article" date="2013" name="Syst. Appl. Microbiol.">
        <title>New insights into the archaeal diversity of a hypersaline microbial mat obtained by a metagenomic approach.</title>
        <authorList>
            <person name="Lopez-Lopez A."/>
            <person name="Richter M."/>
            <person name="Pena A."/>
            <person name="Tamames J."/>
            <person name="Rossello-Mora R."/>
        </authorList>
    </citation>
    <scope>NUCLEOTIDE SEQUENCE</scope>
</reference>
<organism evidence="3">
    <name type="scientific">uncultured organism</name>
    <dbReference type="NCBI Taxonomy" id="155900"/>
    <lineage>
        <taxon>unclassified sequences</taxon>
        <taxon>environmental samples</taxon>
    </lineage>
</organism>
<dbReference type="PANTHER" id="PTHR20858">
    <property type="entry name" value="PHOSPHOMETHYLPYRIMIDINE KINASE"/>
    <property type="match status" value="1"/>
</dbReference>
<evidence type="ECO:0000259" key="1">
    <source>
        <dbReference type="Pfam" id="PF08241"/>
    </source>
</evidence>
<dbReference type="PANTHER" id="PTHR20858:SF17">
    <property type="entry name" value="HYDROXYMETHYLPYRIMIDINE_PHOSPHOMETHYLPYRIMIDINE KINASE THI20-RELATED"/>
    <property type="match status" value="1"/>
</dbReference>
<dbReference type="Gene3D" id="3.40.50.150">
    <property type="entry name" value="Vaccinia Virus protein VP39"/>
    <property type="match status" value="1"/>
</dbReference>
<name>M1Q1E5_9ZZZZ</name>
<dbReference type="SUPFAM" id="SSF53613">
    <property type="entry name" value="Ribokinase-like"/>
    <property type="match status" value="1"/>
</dbReference>
<keyword evidence="3" id="KW-0489">Methyltransferase</keyword>
<dbReference type="InterPro" id="IPR013216">
    <property type="entry name" value="Methyltransf_11"/>
</dbReference>